<evidence type="ECO:0000259" key="3">
    <source>
        <dbReference type="Pfam" id="PF11875"/>
    </source>
</evidence>
<evidence type="ECO:0000256" key="2">
    <source>
        <dbReference type="SAM" id="SignalP"/>
    </source>
</evidence>
<evidence type="ECO:0000313" key="5">
    <source>
        <dbReference type="Proteomes" id="UP001416858"/>
    </source>
</evidence>
<sequence>MRLLVTCLCGLVLANAVLAEMPATQKSLEIIEARFGASNQWVDLTEKLQAQVTNGQLHLKSLKPILEGIQTPRIGREKTLAVVYRYQGQVQLKMVASNGAASDWGTLVLPEPEELSRFRVRMYLDNPKQPLLERTIAVNQRFAFKANHDVSLSGQLRRDDSGTLHFEGTATHPHGSSQFDANVTIAETLPTSGGTLSGGLQNFWVQFDRPSAETAVKNKTARTKQKRSPAVRQAVQRYEASLLQASREFKQQSESASESLMRDLEKIRASTSATDHFHVVAAFYGQNVSWIEVTDKVRKAVGKKRSWTADVRTETWGEPAPGFGGPRTLLVAYFADGELKFKSVYQGNRITLP</sequence>
<dbReference type="RefSeq" id="WP_345681817.1">
    <property type="nucleotide sequence ID" value="NZ_BAABRO010000001.1"/>
</dbReference>
<feature type="signal peptide" evidence="2">
    <location>
        <begin position="1"/>
        <end position="19"/>
    </location>
</feature>
<keyword evidence="1" id="KW-0143">Chaperone</keyword>
<gene>
    <name evidence="4" type="ORF">Rcae01_00195</name>
</gene>
<organism evidence="4 5">
    <name type="scientific">Novipirellula caenicola</name>
    <dbReference type="NCBI Taxonomy" id="1536901"/>
    <lineage>
        <taxon>Bacteria</taxon>
        <taxon>Pseudomonadati</taxon>
        <taxon>Planctomycetota</taxon>
        <taxon>Planctomycetia</taxon>
        <taxon>Pirellulales</taxon>
        <taxon>Pirellulaceae</taxon>
        <taxon>Novipirellula</taxon>
    </lineage>
</organism>
<accession>A0ABP9VJA4</accession>
<evidence type="ECO:0000256" key="1">
    <source>
        <dbReference type="ARBA" id="ARBA00023186"/>
    </source>
</evidence>
<feature type="chain" id="PRO_5046376242" description="DnaJ-like protein C11 C-terminal domain-containing protein" evidence="2">
    <location>
        <begin position="20"/>
        <end position="353"/>
    </location>
</feature>
<protein>
    <recommendedName>
        <fullName evidence="3">DnaJ-like protein C11 C-terminal domain-containing protein</fullName>
    </recommendedName>
</protein>
<dbReference type="Proteomes" id="UP001416858">
    <property type="component" value="Unassembled WGS sequence"/>
</dbReference>
<dbReference type="EMBL" id="BAABRO010000001">
    <property type="protein sequence ID" value="GAA5504756.1"/>
    <property type="molecule type" value="Genomic_DNA"/>
</dbReference>
<comment type="caution">
    <text evidence="4">The sequence shown here is derived from an EMBL/GenBank/DDBJ whole genome shotgun (WGS) entry which is preliminary data.</text>
</comment>
<feature type="domain" description="DnaJ-like protein C11 C-terminal" evidence="3">
    <location>
        <begin position="10"/>
        <end position="96"/>
    </location>
</feature>
<dbReference type="InterPro" id="IPR024586">
    <property type="entry name" value="DnaJ-like_C11_C"/>
</dbReference>
<reference evidence="4 5" key="1">
    <citation type="submission" date="2024-02" db="EMBL/GenBank/DDBJ databases">
        <title>Rhodopirellula caenicola NBRC 110016.</title>
        <authorList>
            <person name="Ichikawa N."/>
            <person name="Katano-Makiyama Y."/>
            <person name="Hidaka K."/>
        </authorList>
    </citation>
    <scope>NUCLEOTIDE SEQUENCE [LARGE SCALE GENOMIC DNA]</scope>
    <source>
        <strain evidence="4 5">NBRC 110016</strain>
    </source>
</reference>
<name>A0ABP9VJA4_9BACT</name>
<keyword evidence="2" id="KW-0732">Signal</keyword>
<proteinExistence type="predicted"/>
<keyword evidence="5" id="KW-1185">Reference proteome</keyword>
<evidence type="ECO:0000313" key="4">
    <source>
        <dbReference type="EMBL" id="GAA5504756.1"/>
    </source>
</evidence>
<dbReference type="Pfam" id="PF11875">
    <property type="entry name" value="DnaJ-like_C11_C"/>
    <property type="match status" value="1"/>
</dbReference>